<protein>
    <recommendedName>
        <fullName evidence="2">Kazal-like domain-containing protein</fullName>
    </recommendedName>
</protein>
<dbReference type="InterPro" id="IPR036058">
    <property type="entry name" value="Kazal_dom_sf"/>
</dbReference>
<evidence type="ECO:0000259" key="2">
    <source>
        <dbReference type="PROSITE" id="PS51465"/>
    </source>
</evidence>
<dbReference type="SUPFAM" id="SSF100895">
    <property type="entry name" value="Kazal-type serine protease inhibitors"/>
    <property type="match status" value="1"/>
</dbReference>
<proteinExistence type="predicted"/>
<dbReference type="Pfam" id="PF07648">
    <property type="entry name" value="Kazal_2"/>
    <property type="match status" value="1"/>
</dbReference>
<reference evidence="3 4" key="1">
    <citation type="submission" date="2024-04" db="EMBL/GenBank/DDBJ databases">
        <authorList>
            <consortium name="Genoscope - CEA"/>
            <person name="William W."/>
        </authorList>
    </citation>
    <scope>NUCLEOTIDE SEQUENCE [LARGE SCALE GENOMIC DNA]</scope>
</reference>
<dbReference type="AlphaFoldDB" id="A0AAV2HFP8"/>
<evidence type="ECO:0000313" key="3">
    <source>
        <dbReference type="EMBL" id="CAL1532136.1"/>
    </source>
</evidence>
<organism evidence="3 4">
    <name type="scientific">Lymnaea stagnalis</name>
    <name type="common">Great pond snail</name>
    <name type="synonym">Helix stagnalis</name>
    <dbReference type="NCBI Taxonomy" id="6523"/>
    <lineage>
        <taxon>Eukaryota</taxon>
        <taxon>Metazoa</taxon>
        <taxon>Spiralia</taxon>
        <taxon>Lophotrochozoa</taxon>
        <taxon>Mollusca</taxon>
        <taxon>Gastropoda</taxon>
        <taxon>Heterobranchia</taxon>
        <taxon>Euthyneura</taxon>
        <taxon>Panpulmonata</taxon>
        <taxon>Hygrophila</taxon>
        <taxon>Lymnaeoidea</taxon>
        <taxon>Lymnaeidae</taxon>
        <taxon>Lymnaea</taxon>
    </lineage>
</organism>
<dbReference type="EMBL" id="CAXITT010000107">
    <property type="protein sequence ID" value="CAL1532136.1"/>
    <property type="molecule type" value="Genomic_DNA"/>
</dbReference>
<comment type="caution">
    <text evidence="3">The sequence shown here is derived from an EMBL/GenBank/DDBJ whole genome shotgun (WGS) entry which is preliminary data.</text>
</comment>
<feature type="domain" description="Kazal-like" evidence="2">
    <location>
        <begin position="194"/>
        <end position="245"/>
    </location>
</feature>
<dbReference type="Proteomes" id="UP001497497">
    <property type="component" value="Unassembled WGS sequence"/>
</dbReference>
<dbReference type="InterPro" id="IPR002350">
    <property type="entry name" value="Kazal_dom"/>
</dbReference>
<dbReference type="PROSITE" id="PS51465">
    <property type="entry name" value="KAZAL_2"/>
    <property type="match status" value="1"/>
</dbReference>
<evidence type="ECO:0000256" key="1">
    <source>
        <dbReference type="SAM" id="MobiDB-lite"/>
    </source>
</evidence>
<keyword evidence="4" id="KW-1185">Reference proteome</keyword>
<sequence length="342" mass="36241">MYQERCISNLPLNNENIIKGKCPRDNPVPSNGSGLPPLPTSCDDPTICSALAPPPPGIAEGPVCGPSNAESPKSYPTYCDMVKAVCKSSGGPTSLPRDSAIKASPGECGKGNGPPKPQLPPSEPIFTPWSPYSQCLFTDKLRNCGEGTQVKNRQVAPYDDFRPVRQVEPYETGASRPCFVACVNILTGAPEGLCPEQSLCNEVDPVCGSLGAGAAKEFKSECELNISACQASKVPHKLYSGSCDPEDGSALRRYCEEAGPVQVAVKYDIEKDGEHCVGEPVTIGSCGDLLCEGEAGTCCKATKFEQIQVDVQCYSLSTKQPISQIKHVYISAIECQCQAGSP</sequence>
<name>A0AAV2HFP8_LYMST</name>
<gene>
    <name evidence="3" type="ORF">GSLYS_00006215001</name>
</gene>
<dbReference type="Gene3D" id="3.30.60.30">
    <property type="match status" value="1"/>
</dbReference>
<feature type="region of interest" description="Disordered" evidence="1">
    <location>
        <begin position="91"/>
        <end position="120"/>
    </location>
</feature>
<dbReference type="CDD" id="cd00104">
    <property type="entry name" value="KAZAL_FS"/>
    <property type="match status" value="1"/>
</dbReference>
<accession>A0AAV2HFP8</accession>
<evidence type="ECO:0000313" key="4">
    <source>
        <dbReference type="Proteomes" id="UP001497497"/>
    </source>
</evidence>